<dbReference type="FunFam" id="3.30.70.270:FF:000020">
    <property type="entry name" value="Transposon Tf2-6 polyprotein-like Protein"/>
    <property type="match status" value="1"/>
</dbReference>
<dbReference type="AlphaFoldDB" id="A0AAE0QEA4"/>
<reference evidence="2" key="1">
    <citation type="submission" date="2023-06" db="EMBL/GenBank/DDBJ databases">
        <title>Male Hemibagrus guttatus genome.</title>
        <authorList>
            <person name="Bian C."/>
        </authorList>
    </citation>
    <scope>NUCLEOTIDE SEQUENCE</scope>
    <source>
        <strain evidence="2">Male_cb2023</strain>
        <tissue evidence="2">Muscle</tissue>
    </source>
</reference>
<dbReference type="InterPro" id="IPR051320">
    <property type="entry name" value="Viral_Replic_Matur_Polypro"/>
</dbReference>
<evidence type="ECO:0000313" key="3">
    <source>
        <dbReference type="Proteomes" id="UP001274896"/>
    </source>
</evidence>
<dbReference type="Proteomes" id="UP001274896">
    <property type="component" value="Unassembled WGS sequence"/>
</dbReference>
<dbReference type="Pfam" id="PF17919">
    <property type="entry name" value="RT_RNaseH_2"/>
    <property type="match status" value="1"/>
</dbReference>
<dbReference type="PANTHER" id="PTHR33064:SF37">
    <property type="entry name" value="RIBONUCLEASE H"/>
    <property type="match status" value="1"/>
</dbReference>
<evidence type="ECO:0000259" key="1">
    <source>
        <dbReference type="Pfam" id="PF17919"/>
    </source>
</evidence>
<feature type="domain" description="Reverse transcriptase/retrotransposon-derived protein RNase H-like" evidence="1">
    <location>
        <begin position="58"/>
        <end position="108"/>
    </location>
</feature>
<dbReference type="SUPFAM" id="SSF56672">
    <property type="entry name" value="DNA/RNA polymerases"/>
    <property type="match status" value="1"/>
</dbReference>
<comment type="caution">
    <text evidence="2">The sequence shown here is derived from an EMBL/GenBank/DDBJ whole genome shotgun (WGS) entry which is preliminary data.</text>
</comment>
<dbReference type="InterPro" id="IPR041577">
    <property type="entry name" value="RT_RNaseH_2"/>
</dbReference>
<protein>
    <recommendedName>
        <fullName evidence="1">Reverse transcriptase/retrotransposon-derived protein RNase H-like domain-containing protein</fullName>
    </recommendedName>
</protein>
<keyword evidence="3" id="KW-1185">Reference proteome</keyword>
<name>A0AAE0QEA4_9TELE</name>
<sequence length="128" mass="14622">MDQVKVKAVTNWPEPMSVKKLQCFLGFANFYHRFIRNYSTIAGPLTSLLKVKPKKLSWTDPIREAFTKLKQSFTLAPILCHPDPDTPFVVEVDASNSGIRAVLAPLKEWQHWLEGARHPFWSSLTIVT</sequence>
<accession>A0AAE0QEA4</accession>
<dbReference type="InterPro" id="IPR043128">
    <property type="entry name" value="Rev_trsase/Diguanyl_cyclase"/>
</dbReference>
<dbReference type="InterPro" id="IPR043502">
    <property type="entry name" value="DNA/RNA_pol_sf"/>
</dbReference>
<proteinExistence type="predicted"/>
<dbReference type="PANTHER" id="PTHR33064">
    <property type="entry name" value="POL PROTEIN"/>
    <property type="match status" value="1"/>
</dbReference>
<evidence type="ECO:0000313" key="2">
    <source>
        <dbReference type="EMBL" id="KAK3519219.1"/>
    </source>
</evidence>
<dbReference type="Gene3D" id="3.30.70.270">
    <property type="match status" value="1"/>
</dbReference>
<gene>
    <name evidence="2" type="ORF">QTP70_022211</name>
</gene>
<dbReference type="EMBL" id="JAUCMX010000017">
    <property type="protein sequence ID" value="KAK3519219.1"/>
    <property type="molecule type" value="Genomic_DNA"/>
</dbReference>
<organism evidence="2 3">
    <name type="scientific">Hemibagrus guttatus</name>
    <dbReference type="NCBI Taxonomy" id="175788"/>
    <lineage>
        <taxon>Eukaryota</taxon>
        <taxon>Metazoa</taxon>
        <taxon>Chordata</taxon>
        <taxon>Craniata</taxon>
        <taxon>Vertebrata</taxon>
        <taxon>Euteleostomi</taxon>
        <taxon>Actinopterygii</taxon>
        <taxon>Neopterygii</taxon>
        <taxon>Teleostei</taxon>
        <taxon>Ostariophysi</taxon>
        <taxon>Siluriformes</taxon>
        <taxon>Bagridae</taxon>
        <taxon>Hemibagrus</taxon>
    </lineage>
</organism>